<proteinExistence type="predicted"/>
<gene>
    <name evidence="2" type="ORF">BO71DRAFT_404526</name>
</gene>
<dbReference type="AlphaFoldDB" id="A0A319D978"/>
<sequence length="54" mass="6039">MPIRRVPVRPAWCAHHATPPSFLIPPSLDPSESRRSPGMQCNPPLARRNSLIAR</sequence>
<protein>
    <submittedName>
        <fullName evidence="2">Uncharacterized protein</fullName>
    </submittedName>
</protein>
<dbReference type="VEuPathDB" id="FungiDB:BO71DRAFT_404526"/>
<evidence type="ECO:0000313" key="2">
    <source>
        <dbReference type="EMBL" id="PYH87613.1"/>
    </source>
</evidence>
<dbReference type="Proteomes" id="UP000247810">
    <property type="component" value="Unassembled WGS sequence"/>
</dbReference>
<evidence type="ECO:0000313" key="3">
    <source>
        <dbReference type="Proteomes" id="UP000247810"/>
    </source>
</evidence>
<feature type="region of interest" description="Disordered" evidence="1">
    <location>
        <begin position="23"/>
        <end position="54"/>
    </location>
</feature>
<dbReference type="EMBL" id="KZ826203">
    <property type="protein sequence ID" value="PYH87613.1"/>
    <property type="molecule type" value="Genomic_DNA"/>
</dbReference>
<organism evidence="2 3">
    <name type="scientific">Aspergillus ellipticus CBS 707.79</name>
    <dbReference type="NCBI Taxonomy" id="1448320"/>
    <lineage>
        <taxon>Eukaryota</taxon>
        <taxon>Fungi</taxon>
        <taxon>Dikarya</taxon>
        <taxon>Ascomycota</taxon>
        <taxon>Pezizomycotina</taxon>
        <taxon>Eurotiomycetes</taxon>
        <taxon>Eurotiomycetidae</taxon>
        <taxon>Eurotiales</taxon>
        <taxon>Aspergillaceae</taxon>
        <taxon>Aspergillus</taxon>
        <taxon>Aspergillus subgen. Circumdati</taxon>
    </lineage>
</organism>
<accession>A0A319D978</accession>
<evidence type="ECO:0000256" key="1">
    <source>
        <dbReference type="SAM" id="MobiDB-lite"/>
    </source>
</evidence>
<keyword evidence="3" id="KW-1185">Reference proteome</keyword>
<reference evidence="2 3" key="1">
    <citation type="submission" date="2018-02" db="EMBL/GenBank/DDBJ databases">
        <title>The genomes of Aspergillus section Nigri reveals drivers in fungal speciation.</title>
        <authorList>
            <consortium name="DOE Joint Genome Institute"/>
            <person name="Vesth T.C."/>
            <person name="Nybo J."/>
            <person name="Theobald S."/>
            <person name="Brandl J."/>
            <person name="Frisvad J.C."/>
            <person name="Nielsen K.F."/>
            <person name="Lyhne E.K."/>
            <person name="Kogle M.E."/>
            <person name="Kuo A."/>
            <person name="Riley R."/>
            <person name="Clum A."/>
            <person name="Nolan M."/>
            <person name="Lipzen A."/>
            <person name="Salamov A."/>
            <person name="Henrissat B."/>
            <person name="Wiebenga A."/>
            <person name="De vries R.P."/>
            <person name="Grigoriev I.V."/>
            <person name="Mortensen U.H."/>
            <person name="Andersen M.R."/>
            <person name="Baker S.E."/>
        </authorList>
    </citation>
    <scope>NUCLEOTIDE SEQUENCE [LARGE SCALE GENOMIC DNA]</scope>
    <source>
        <strain evidence="2 3">CBS 707.79</strain>
    </source>
</reference>
<name>A0A319D978_9EURO</name>